<feature type="coiled-coil region" evidence="1">
    <location>
        <begin position="658"/>
        <end position="685"/>
    </location>
</feature>
<evidence type="ECO:0000256" key="1">
    <source>
        <dbReference type="SAM" id="Coils"/>
    </source>
</evidence>
<dbReference type="Proteomes" id="UP001230051">
    <property type="component" value="Unassembled WGS sequence"/>
</dbReference>
<name>A0AAD8GK94_ACIOX</name>
<gene>
    <name evidence="2" type="ORF">AOXY_G573</name>
</gene>
<comment type="caution">
    <text evidence="2">The sequence shown here is derived from an EMBL/GenBank/DDBJ whole genome shotgun (WGS) entry which is preliminary data.</text>
</comment>
<proteinExistence type="predicted"/>
<dbReference type="PANTHER" id="PTHR35978:SF1">
    <property type="entry name" value="IQ DOMAIN-CONTAINING PROTEIN M"/>
    <property type="match status" value="1"/>
</dbReference>
<dbReference type="EMBL" id="JAGXEW010000001">
    <property type="protein sequence ID" value="KAK1175852.1"/>
    <property type="molecule type" value="Genomic_DNA"/>
</dbReference>
<dbReference type="PROSITE" id="PS50096">
    <property type="entry name" value="IQ"/>
    <property type="match status" value="1"/>
</dbReference>
<dbReference type="Pfam" id="PF00612">
    <property type="entry name" value="IQ"/>
    <property type="match status" value="1"/>
</dbReference>
<keyword evidence="3" id="KW-1185">Reference proteome</keyword>
<dbReference type="AlphaFoldDB" id="A0AAD8GK94"/>
<reference evidence="2" key="1">
    <citation type="submission" date="2022-02" db="EMBL/GenBank/DDBJ databases">
        <title>Atlantic sturgeon de novo genome assembly.</title>
        <authorList>
            <person name="Stock M."/>
            <person name="Klopp C."/>
            <person name="Guiguen Y."/>
            <person name="Cabau C."/>
            <person name="Parinello H."/>
            <person name="Santidrian Yebra-Pimentel E."/>
            <person name="Kuhl H."/>
            <person name="Dirks R.P."/>
            <person name="Guessner J."/>
            <person name="Wuertz S."/>
            <person name="Du K."/>
            <person name="Schartl M."/>
        </authorList>
    </citation>
    <scope>NUCLEOTIDE SEQUENCE</scope>
    <source>
        <strain evidence="2">STURGEONOMICS-FGT-2020</strain>
        <tissue evidence="2">Whole blood</tissue>
    </source>
</reference>
<keyword evidence="1" id="KW-0175">Coiled coil</keyword>
<sequence>MEEKVKTLQTSFMMKRPAFKKLVNEVDSFYYNQKVSALMTKTNASKRKQECPYSDFYSMLLEMLFEVYRSEPVLQSRILDKVLGWYQTNKHSLKTNALVLPQTRVDHPWGSLKQYSGITRHDDGNVTFKGSGGSARKSLSPETCIQKQTGFSKKGFSGSVAVTSAEELRLPNHFMPKTTRSAPELGNRKMYELHCDNSCASTASLEQFYKLMDTRNPPGYGRSNWFKAFSEKTEESPRTPIQLHTEHRRLKGSVNVNEILSMVKDVSLNMEKEKNRIQSSISYQQPCVPTPSETVCRPGTAFSPLFCSGGKLYSDWRGLVTKKSVRFPPAEKKRSVSAGPLKCLSRRTEESPYPQCKAGLIDNVQLPVEEASKQQVKGPLKTAESDRLMSAAGKNTTSASSLNLKATQQYDIPDQQPIRTVMEGKDSFLISSRSMLSNINEAEVEKVFARRMDNCGEFHKKDDHVSESTKECRTELQMFQDDPGTTEITSTRSEVKHSAVTYDTSDQGPQECKPITALSEGDFSQVIHSAEDTGCSPSDLMSLSSNTECDNNIKHPGISEHPQTDPNNTEEAPMHDYKYLQVQNTSSISAELVEANSVAWEPIDTGSSVDLKGKQKRRYLYVEEILQRDQPFEVHSHSCEQEGDVIHSAGRCSGANYVEESIRIYSDAESKVEDLELNMSRDSNTQISTGSFCDEKHSGPGKYNTAELHQERSHCGLKTRPLTGRPIPMYFQPKDPVLEAKALQLHKNVVSSINIPTLFRGISSRRDILKFMSENRHRQWEKKESACRFQRAWKAHRHQLSSVYDRQRSSNLKEWVQIVNEKKELEDSHWQERRKKIQKVLRHSREKTAKRLKRVGPHLEIYEAFHPVRTETSCREFLSAAICIQKFIRGWLVRVQLTRVREKAVNHGPSLSAVVKQYRRMMHRLKRRFGVIKPSVPLEYSDLEEWLDRKTMYEKMFIKREFWKELDKSELPNFFGDCAHFPSKQDIEHTWSLINYGTFGKAAEAVKKHQAVEMAFTLYPLHGAKPLLGANRQSTWVNPIVDGEEGYRYLVSDHPVLKEADIHVVGRLVATSIRERKERLAVSGNTIKKEAP</sequence>
<evidence type="ECO:0000313" key="2">
    <source>
        <dbReference type="EMBL" id="KAK1175852.1"/>
    </source>
</evidence>
<dbReference type="InterPro" id="IPR000048">
    <property type="entry name" value="IQ_motif_EF-hand-BS"/>
</dbReference>
<protein>
    <submittedName>
        <fullName evidence="2">Uncharacterized protein</fullName>
    </submittedName>
</protein>
<dbReference type="PANTHER" id="PTHR35978">
    <property type="entry name" value="IQ DOMAIN-CONTAINING PROTEIN M"/>
    <property type="match status" value="1"/>
</dbReference>
<organism evidence="2 3">
    <name type="scientific">Acipenser oxyrinchus oxyrinchus</name>
    <dbReference type="NCBI Taxonomy" id="40147"/>
    <lineage>
        <taxon>Eukaryota</taxon>
        <taxon>Metazoa</taxon>
        <taxon>Chordata</taxon>
        <taxon>Craniata</taxon>
        <taxon>Vertebrata</taxon>
        <taxon>Euteleostomi</taxon>
        <taxon>Actinopterygii</taxon>
        <taxon>Chondrostei</taxon>
        <taxon>Acipenseriformes</taxon>
        <taxon>Acipenseridae</taxon>
        <taxon>Acipenser</taxon>
    </lineage>
</organism>
<accession>A0AAD8GK94</accession>
<evidence type="ECO:0000313" key="3">
    <source>
        <dbReference type="Proteomes" id="UP001230051"/>
    </source>
</evidence>